<dbReference type="GO" id="GO:0030447">
    <property type="term" value="P:filamentous growth"/>
    <property type="evidence" value="ECO:0007669"/>
    <property type="project" value="UniProtKB-ARBA"/>
</dbReference>
<organism evidence="16 17">
    <name type="scientific">Agrocybe chaxingu</name>
    <dbReference type="NCBI Taxonomy" id="84603"/>
    <lineage>
        <taxon>Eukaryota</taxon>
        <taxon>Fungi</taxon>
        <taxon>Dikarya</taxon>
        <taxon>Basidiomycota</taxon>
        <taxon>Agaricomycotina</taxon>
        <taxon>Agaricomycetes</taxon>
        <taxon>Agaricomycetidae</taxon>
        <taxon>Agaricales</taxon>
        <taxon>Agaricineae</taxon>
        <taxon>Strophariaceae</taxon>
        <taxon>Agrocybe</taxon>
    </lineage>
</organism>
<keyword evidence="6" id="KW-0808">Transferase</keyword>
<feature type="compositionally biased region" description="Low complexity" evidence="13">
    <location>
        <begin position="67"/>
        <end position="78"/>
    </location>
</feature>
<feature type="domain" description="Protein kinase" evidence="14">
    <location>
        <begin position="517"/>
        <end position="769"/>
    </location>
</feature>
<dbReference type="PROSITE" id="PS00108">
    <property type="entry name" value="PROTEIN_KINASE_ST"/>
    <property type="match status" value="1"/>
</dbReference>
<evidence type="ECO:0000256" key="1">
    <source>
        <dbReference type="ARBA" id="ARBA00004496"/>
    </source>
</evidence>
<evidence type="ECO:0000256" key="12">
    <source>
        <dbReference type="PROSITE-ProRule" id="PRU10141"/>
    </source>
</evidence>
<dbReference type="Gene3D" id="3.30.200.20">
    <property type="entry name" value="Phosphorylase Kinase, domain 1"/>
    <property type="match status" value="1"/>
</dbReference>
<dbReference type="EC" id="2.7.11.1" evidence="3"/>
<dbReference type="PROSITE" id="PS00107">
    <property type="entry name" value="PROTEIN_KINASE_ATP"/>
    <property type="match status" value="1"/>
</dbReference>
<dbReference type="InterPro" id="IPR017441">
    <property type="entry name" value="Protein_kinase_ATP_BS"/>
</dbReference>
<evidence type="ECO:0000256" key="2">
    <source>
        <dbReference type="ARBA" id="ARBA00008874"/>
    </source>
</evidence>
<dbReference type="CDD" id="cd01093">
    <property type="entry name" value="CRIB_PAK_like"/>
    <property type="match status" value="1"/>
</dbReference>
<dbReference type="InterPro" id="IPR033923">
    <property type="entry name" value="PAK_BD"/>
</dbReference>
<comment type="caution">
    <text evidence="16">The sequence shown here is derived from an EMBL/GenBank/DDBJ whole genome shotgun (WGS) entry which is preliminary data.</text>
</comment>
<dbReference type="Gene3D" id="1.10.510.10">
    <property type="entry name" value="Transferase(Phosphotransferase) domain 1"/>
    <property type="match status" value="1"/>
</dbReference>
<dbReference type="GO" id="GO:0005737">
    <property type="term" value="C:cytoplasm"/>
    <property type="evidence" value="ECO:0007669"/>
    <property type="project" value="UniProtKB-SubCell"/>
</dbReference>
<dbReference type="InterPro" id="IPR011009">
    <property type="entry name" value="Kinase-like_dom_sf"/>
</dbReference>
<feature type="compositionally biased region" description="Polar residues" evidence="13">
    <location>
        <begin position="377"/>
        <end position="393"/>
    </location>
</feature>
<keyword evidence="8" id="KW-0418">Kinase</keyword>
<feature type="compositionally biased region" description="Polar residues" evidence="13">
    <location>
        <begin position="1"/>
        <end position="18"/>
    </location>
</feature>
<comment type="similarity">
    <text evidence="2">Belongs to the protein kinase superfamily. STE Ser/Thr protein kinase family. STE20 subfamily.</text>
</comment>
<feature type="compositionally biased region" description="Polar residues" evidence="13">
    <location>
        <begin position="206"/>
        <end position="225"/>
    </location>
</feature>
<evidence type="ECO:0000256" key="5">
    <source>
        <dbReference type="ARBA" id="ARBA00022527"/>
    </source>
</evidence>
<keyword evidence="4" id="KW-0963">Cytoplasm</keyword>
<evidence type="ECO:0000259" key="15">
    <source>
        <dbReference type="PROSITE" id="PS50108"/>
    </source>
</evidence>
<feature type="region of interest" description="Disordered" evidence="13">
    <location>
        <begin position="54"/>
        <end position="165"/>
    </location>
</feature>
<dbReference type="EMBL" id="JANKHO010000279">
    <property type="protein sequence ID" value="KAJ3512129.1"/>
    <property type="molecule type" value="Genomic_DNA"/>
</dbReference>
<feature type="binding site" evidence="12">
    <location>
        <position position="546"/>
    </location>
    <ligand>
        <name>ATP</name>
        <dbReference type="ChEBI" id="CHEBI:30616"/>
    </ligand>
</feature>
<keyword evidence="9 12" id="KW-0067">ATP-binding</keyword>
<dbReference type="SUPFAM" id="SSF56112">
    <property type="entry name" value="Protein kinase-like (PK-like)"/>
    <property type="match status" value="1"/>
</dbReference>
<dbReference type="GO" id="GO:0004674">
    <property type="term" value="F:protein serine/threonine kinase activity"/>
    <property type="evidence" value="ECO:0007669"/>
    <property type="project" value="UniProtKB-KW"/>
</dbReference>
<dbReference type="SMART" id="SM00285">
    <property type="entry name" value="PBD"/>
    <property type="match status" value="1"/>
</dbReference>
<feature type="domain" description="CRIB" evidence="15">
    <location>
        <begin position="247"/>
        <end position="260"/>
    </location>
</feature>
<evidence type="ECO:0000256" key="11">
    <source>
        <dbReference type="ARBA" id="ARBA00048679"/>
    </source>
</evidence>
<dbReference type="InterPro" id="IPR000719">
    <property type="entry name" value="Prot_kinase_dom"/>
</dbReference>
<evidence type="ECO:0000259" key="14">
    <source>
        <dbReference type="PROSITE" id="PS50011"/>
    </source>
</evidence>
<dbReference type="OrthoDB" id="248923at2759"/>
<evidence type="ECO:0000256" key="6">
    <source>
        <dbReference type="ARBA" id="ARBA00022679"/>
    </source>
</evidence>
<feature type="compositionally biased region" description="Pro residues" evidence="13">
    <location>
        <begin position="79"/>
        <end position="91"/>
    </location>
</feature>
<reference evidence="16" key="1">
    <citation type="submission" date="2022-07" db="EMBL/GenBank/DDBJ databases">
        <title>Genome Sequence of Agrocybe chaxingu.</title>
        <authorList>
            <person name="Buettner E."/>
        </authorList>
    </citation>
    <scope>NUCLEOTIDE SEQUENCE</scope>
    <source>
        <strain evidence="16">MP-N11</strain>
    </source>
</reference>
<evidence type="ECO:0000313" key="17">
    <source>
        <dbReference type="Proteomes" id="UP001148786"/>
    </source>
</evidence>
<proteinExistence type="inferred from homology"/>
<gene>
    <name evidence="16" type="ORF">NLJ89_g3703</name>
</gene>
<evidence type="ECO:0000256" key="4">
    <source>
        <dbReference type="ARBA" id="ARBA00022490"/>
    </source>
</evidence>
<comment type="subcellular location">
    <subcellularLocation>
        <location evidence="1">Cytoplasm</location>
    </subcellularLocation>
</comment>
<evidence type="ECO:0000256" key="10">
    <source>
        <dbReference type="ARBA" id="ARBA00047899"/>
    </source>
</evidence>
<keyword evidence="5" id="KW-0723">Serine/threonine-protein kinase</keyword>
<feature type="region of interest" description="Disordered" evidence="13">
    <location>
        <begin position="332"/>
        <end position="496"/>
    </location>
</feature>
<dbReference type="Pfam" id="PF00786">
    <property type="entry name" value="PBD"/>
    <property type="match status" value="1"/>
</dbReference>
<feature type="compositionally biased region" description="Low complexity" evidence="13">
    <location>
        <begin position="461"/>
        <end position="477"/>
    </location>
</feature>
<evidence type="ECO:0000313" key="16">
    <source>
        <dbReference type="EMBL" id="KAJ3512129.1"/>
    </source>
</evidence>
<keyword evidence="7 12" id="KW-0547">Nucleotide-binding</keyword>
<evidence type="ECO:0000256" key="13">
    <source>
        <dbReference type="SAM" id="MobiDB-lite"/>
    </source>
</evidence>
<evidence type="ECO:0000256" key="8">
    <source>
        <dbReference type="ARBA" id="ARBA00022777"/>
    </source>
</evidence>
<sequence>MSFSQSAINQRSFTNQPHRQSKTVEYHLPSRASIQEYQALLADHAVEAAKSTAFIPSRQAPAPPPQSAYRPKTPTESLLPPPATAPTPTPPRVRNSLQKPNPRARKHSLTSAPPAPRIDHDPFAANSNDAPLSHYHKSQKLGPMATGTSPPPRPSRANTANLNDIIPNPSQLAARRLSQPSTPMYDDGHFYADPSESLPSGPPNDITAQGPVSGNSRLRSRSGTTKAKKGVLGLMSEMFNPTKRPEISTPYDPVHLTHVGFNSSTGEFTGLPKEWQQLLQESGISRLEQEKNPQAVMEIVKFYQEGHGDPWDKLGNVGGNQDISFLQAKIDDSFQNPRSPPPPPKHKQGPQPSGYPSTAPTAYRPAPTPPSAATTVLDRSTSQRAPSKPTKSSDLGRANTTRDRRSPAPGQGPSGLTPSGQQKSLSAKPSPGSSSSDLPLKSQQSAQHGASSAARDRPDPRAQAQNQAPSPAASSLAKVSGVATPRRREKKVDKAKEEDIVKRLQAICTDADPTRLYRNLVKIGQGASGGVYTAYQVGTNLSVAIKQMDLDKQPKKDLIINEILVMRSSRHPNIVNYIDSFLYKNDLWVVMEYMEGGSLTDVVTANLMTEGQIAAVSRETCQGLEHLHRHGVIHRDIKSDNVLLSMVGDIKLTDFGFCAQISDPAHAKRTTMVGTPYWMAPEVVTRKEYGPKVDIWSLGIMAIEMIEGEPPYLNQNPLKALYLIATNGTPTIANPENLSPLFTDYLAKTLEVDAEKRPNATELLQHPFFKLSEPLRTLAPLIKAARDIAKNK</sequence>
<dbReference type="PANTHER" id="PTHR45832">
    <property type="entry name" value="SERINE/THREONINE-PROTEIN KINASE SAMKA-RELATED-RELATED"/>
    <property type="match status" value="1"/>
</dbReference>
<comment type="catalytic activity">
    <reaction evidence="10">
        <text>L-threonyl-[protein] + ATP = O-phospho-L-threonyl-[protein] + ADP + H(+)</text>
        <dbReference type="Rhea" id="RHEA:46608"/>
        <dbReference type="Rhea" id="RHEA-COMP:11060"/>
        <dbReference type="Rhea" id="RHEA-COMP:11605"/>
        <dbReference type="ChEBI" id="CHEBI:15378"/>
        <dbReference type="ChEBI" id="CHEBI:30013"/>
        <dbReference type="ChEBI" id="CHEBI:30616"/>
        <dbReference type="ChEBI" id="CHEBI:61977"/>
        <dbReference type="ChEBI" id="CHEBI:456216"/>
        <dbReference type="EC" id="2.7.11.1"/>
    </reaction>
</comment>
<dbReference type="FunFam" id="3.30.200.20:FF:000385">
    <property type="entry name" value="Non-specific serine/threonine protein kinase"/>
    <property type="match status" value="1"/>
</dbReference>
<feature type="region of interest" description="Disordered" evidence="13">
    <location>
        <begin position="1"/>
        <end position="27"/>
    </location>
</feature>
<dbReference type="GO" id="GO:0005524">
    <property type="term" value="F:ATP binding"/>
    <property type="evidence" value="ECO:0007669"/>
    <property type="project" value="UniProtKB-UniRule"/>
</dbReference>
<dbReference type="Pfam" id="PF00069">
    <property type="entry name" value="Pkinase"/>
    <property type="match status" value="1"/>
</dbReference>
<dbReference type="CDD" id="cd06614">
    <property type="entry name" value="STKc_PAK"/>
    <property type="match status" value="1"/>
</dbReference>
<dbReference type="Proteomes" id="UP001148786">
    <property type="component" value="Unassembled WGS sequence"/>
</dbReference>
<dbReference type="PROSITE" id="PS50108">
    <property type="entry name" value="CRIB"/>
    <property type="match status" value="1"/>
</dbReference>
<feature type="compositionally biased region" description="Low complexity" evidence="13">
    <location>
        <begin position="423"/>
        <end position="453"/>
    </location>
</feature>
<keyword evidence="17" id="KW-1185">Reference proteome</keyword>
<dbReference type="InterPro" id="IPR000095">
    <property type="entry name" value="CRIB_dom"/>
</dbReference>
<feature type="compositionally biased region" description="Low complexity" evidence="13">
    <location>
        <begin position="349"/>
        <end position="375"/>
    </location>
</feature>
<dbReference type="InterPro" id="IPR036936">
    <property type="entry name" value="CRIB_dom_sf"/>
</dbReference>
<evidence type="ECO:0000256" key="9">
    <source>
        <dbReference type="ARBA" id="ARBA00022840"/>
    </source>
</evidence>
<protein>
    <recommendedName>
        <fullName evidence="3">non-specific serine/threonine protein kinase</fullName>
        <ecNumber evidence="3">2.7.11.1</ecNumber>
    </recommendedName>
</protein>
<accession>A0A9W8K3G7</accession>
<dbReference type="InterPro" id="IPR051931">
    <property type="entry name" value="PAK3-like"/>
</dbReference>
<name>A0A9W8K3G7_9AGAR</name>
<dbReference type="PANTHER" id="PTHR45832:SF22">
    <property type="entry name" value="SERINE_THREONINE-PROTEIN KINASE SAMKA-RELATED"/>
    <property type="match status" value="1"/>
</dbReference>
<dbReference type="SMART" id="SM00220">
    <property type="entry name" value="S_TKc"/>
    <property type="match status" value="1"/>
</dbReference>
<evidence type="ECO:0000256" key="7">
    <source>
        <dbReference type="ARBA" id="ARBA00022741"/>
    </source>
</evidence>
<feature type="region of interest" description="Disordered" evidence="13">
    <location>
        <begin position="179"/>
        <end position="226"/>
    </location>
</feature>
<comment type="catalytic activity">
    <reaction evidence="11">
        <text>L-seryl-[protein] + ATP = O-phospho-L-seryl-[protein] + ADP + H(+)</text>
        <dbReference type="Rhea" id="RHEA:17989"/>
        <dbReference type="Rhea" id="RHEA-COMP:9863"/>
        <dbReference type="Rhea" id="RHEA-COMP:11604"/>
        <dbReference type="ChEBI" id="CHEBI:15378"/>
        <dbReference type="ChEBI" id="CHEBI:29999"/>
        <dbReference type="ChEBI" id="CHEBI:30616"/>
        <dbReference type="ChEBI" id="CHEBI:83421"/>
        <dbReference type="ChEBI" id="CHEBI:456216"/>
        <dbReference type="EC" id="2.7.11.1"/>
    </reaction>
</comment>
<dbReference type="InterPro" id="IPR008271">
    <property type="entry name" value="Ser/Thr_kinase_AS"/>
</dbReference>
<dbReference type="FunFam" id="1.10.510.10:FF:000011">
    <property type="entry name" value="Non-specific serine/threonine protein kinase"/>
    <property type="match status" value="1"/>
</dbReference>
<dbReference type="PROSITE" id="PS50011">
    <property type="entry name" value="PROTEIN_KINASE_DOM"/>
    <property type="match status" value="1"/>
</dbReference>
<evidence type="ECO:0000256" key="3">
    <source>
        <dbReference type="ARBA" id="ARBA00012513"/>
    </source>
</evidence>
<dbReference type="Gene3D" id="3.90.810.10">
    <property type="entry name" value="CRIB domain"/>
    <property type="match status" value="1"/>
</dbReference>
<dbReference type="AlphaFoldDB" id="A0A9W8K3G7"/>